<dbReference type="Pfam" id="PF08244">
    <property type="entry name" value="Glyco_hydro_32C"/>
    <property type="match status" value="1"/>
</dbReference>
<sequence length="468" mass="52832">MDKNYWTLDRLGRLYKDWDPQVLTDLSAQVAKSKWRPGYHITTKTGLLNDPNGFSYFNGQWHLFNQAFPYGAVHGLKSWQHNVSDDLIHWRVVDKPMVPDIYSDRNGCYSGSAINVDDKLFIMYTGNTFEGSEFTRHPYQDGAWMDADNNIEKLAEPLIADSPSGVTGHFRDPQIIKHDDYYYAFIGAQTVDNTGEILTYRSRQVDSGWELYKKLDLGTDNLGYMAECPNVGFVDGKVVVIFCPQGADKAAFHYDNVHPNAYIIADELDFSAMKLVNPSPMQQLDEGFDYYATQLLNAPDGRLLSVGWIGLPDTEYLSDQDGWEGELSMVRELHISNGSLVQSPVNELETIIDDTPATANDLQRLITAAPLASQFSLYLDSTDSYLHLAYDESDRQWTLVRKNVGEEAVTRSFQGDPSSLSIYLDNSVFEIFINGGKVTMTGQFFHDGKSIQVSTTSMDIKQKKIQNM</sequence>
<dbReference type="InterPro" id="IPR013320">
    <property type="entry name" value="ConA-like_dom_sf"/>
</dbReference>
<dbReference type="RefSeq" id="WP_053949523.1">
    <property type="nucleotide sequence ID" value="NZ_BAABVV010000033.1"/>
</dbReference>
<comment type="function">
    <text evidence="9">Enables the bacterium to metabolize sucrose as a sole carbon source.</text>
</comment>
<gene>
    <name evidence="12" type="ORF">AP20H10_07010</name>
</gene>
<feature type="domain" description="Glycosyl hydrolase family 32 N-terminal" evidence="10">
    <location>
        <begin position="40"/>
        <end position="344"/>
    </location>
</feature>
<dbReference type="PANTHER" id="PTHR43101">
    <property type="entry name" value="BETA-FRUCTOSIDASE"/>
    <property type="match status" value="1"/>
</dbReference>
<evidence type="ECO:0000256" key="2">
    <source>
        <dbReference type="ARBA" id="ARBA00009902"/>
    </source>
</evidence>
<evidence type="ECO:0000256" key="1">
    <source>
        <dbReference type="ARBA" id="ARBA00004914"/>
    </source>
</evidence>
<dbReference type="EC" id="3.2.1.26" evidence="3 8"/>
<dbReference type="InterPro" id="IPR013148">
    <property type="entry name" value="Glyco_hydro_32_N"/>
</dbReference>
<feature type="domain" description="Glycosyl hydrolase family 32 C-terminal" evidence="11">
    <location>
        <begin position="369"/>
        <end position="456"/>
    </location>
</feature>
<dbReference type="SUPFAM" id="SSF75005">
    <property type="entry name" value="Arabinanase/levansucrase/invertase"/>
    <property type="match status" value="1"/>
</dbReference>
<dbReference type="NCBIfam" id="TIGR01322">
    <property type="entry name" value="scrB_fam"/>
    <property type="match status" value="1"/>
</dbReference>
<evidence type="ECO:0000256" key="9">
    <source>
        <dbReference type="RuleBase" id="RU365015"/>
    </source>
</evidence>
<evidence type="ECO:0000259" key="10">
    <source>
        <dbReference type="Pfam" id="PF00251"/>
    </source>
</evidence>
<dbReference type="Pfam" id="PF00251">
    <property type="entry name" value="Glyco_hydro_32N"/>
    <property type="match status" value="1"/>
</dbReference>
<organism evidence="12 13">
    <name type="scientific">Apilactobacillus apinorum</name>
    <dbReference type="NCBI Taxonomy" id="1218495"/>
    <lineage>
        <taxon>Bacteria</taxon>
        <taxon>Bacillati</taxon>
        <taxon>Bacillota</taxon>
        <taxon>Bacilli</taxon>
        <taxon>Lactobacillales</taxon>
        <taxon>Lactobacillaceae</taxon>
        <taxon>Apilactobacillus</taxon>
    </lineage>
</organism>
<evidence type="ECO:0000256" key="5">
    <source>
        <dbReference type="ARBA" id="ARBA00022801"/>
    </source>
</evidence>
<comment type="subcellular location">
    <subcellularLocation>
        <location evidence="9">Cytoplasm</location>
    </subcellularLocation>
</comment>
<dbReference type="Proteomes" id="UP001438112">
    <property type="component" value="Unassembled WGS sequence"/>
</dbReference>
<name>A0ABP9ZHR4_9LACO</name>
<evidence type="ECO:0000313" key="12">
    <source>
        <dbReference type="EMBL" id="GAA6114338.1"/>
    </source>
</evidence>
<evidence type="ECO:0000259" key="11">
    <source>
        <dbReference type="Pfam" id="PF08244"/>
    </source>
</evidence>
<dbReference type="InterPro" id="IPR001362">
    <property type="entry name" value="Glyco_hydro_32"/>
</dbReference>
<dbReference type="SUPFAM" id="SSF49899">
    <property type="entry name" value="Concanavalin A-like lectins/glucanases"/>
    <property type="match status" value="1"/>
</dbReference>
<evidence type="ECO:0000256" key="7">
    <source>
        <dbReference type="ARBA" id="ARBA00033367"/>
    </source>
</evidence>
<dbReference type="InterPro" id="IPR006232">
    <property type="entry name" value="Suc6P_hydrolase"/>
</dbReference>
<evidence type="ECO:0000256" key="4">
    <source>
        <dbReference type="ARBA" id="ARBA00019623"/>
    </source>
</evidence>
<protein>
    <recommendedName>
        <fullName evidence="4 8">Sucrose-6-phosphate hydrolase</fullName>
        <ecNumber evidence="3 8">3.2.1.26</ecNumber>
    </recommendedName>
    <alternativeName>
        <fullName evidence="7 9">Invertase</fullName>
    </alternativeName>
</protein>
<dbReference type="Gene3D" id="2.115.10.20">
    <property type="entry name" value="Glycosyl hydrolase domain, family 43"/>
    <property type="match status" value="1"/>
</dbReference>
<dbReference type="GO" id="GO:0016787">
    <property type="term" value="F:hydrolase activity"/>
    <property type="evidence" value="ECO:0007669"/>
    <property type="project" value="UniProtKB-KW"/>
</dbReference>
<keyword evidence="13" id="KW-1185">Reference proteome</keyword>
<dbReference type="InterPro" id="IPR051214">
    <property type="entry name" value="GH32_Enzymes"/>
</dbReference>
<reference evidence="12 13" key="1">
    <citation type="submission" date="2024-03" db="EMBL/GenBank/DDBJ databases">
        <title>Inconsistent identification of Apilactobacillus kunkeei-related strains obtained by well-developed overall genome related indices.</title>
        <authorList>
            <person name="Maeno S."/>
            <person name="Endo A."/>
        </authorList>
    </citation>
    <scope>NUCLEOTIDE SEQUENCE [LARGE SCALE GENOMIC DNA]</scope>
    <source>
        <strain evidence="12 13">20H-10</strain>
    </source>
</reference>
<dbReference type="PANTHER" id="PTHR43101:SF1">
    <property type="entry name" value="BETA-FRUCTOSIDASE"/>
    <property type="match status" value="1"/>
</dbReference>
<proteinExistence type="inferred from homology"/>
<dbReference type="InterPro" id="IPR023296">
    <property type="entry name" value="Glyco_hydro_beta-prop_sf"/>
</dbReference>
<dbReference type="Gene3D" id="2.60.120.560">
    <property type="entry name" value="Exo-inulinase, domain 1"/>
    <property type="match status" value="1"/>
</dbReference>
<comment type="caution">
    <text evidence="12">The sequence shown here is derived from an EMBL/GenBank/DDBJ whole genome shotgun (WGS) entry which is preliminary data.</text>
</comment>
<comment type="similarity">
    <text evidence="2 8">Belongs to the glycosyl hydrolase 32 family.</text>
</comment>
<accession>A0ABP9ZHR4</accession>
<keyword evidence="9" id="KW-0119">Carbohydrate metabolism</keyword>
<dbReference type="SMART" id="SM00640">
    <property type="entry name" value="Glyco_32"/>
    <property type="match status" value="1"/>
</dbReference>
<dbReference type="InterPro" id="IPR013189">
    <property type="entry name" value="Glyco_hydro_32_C"/>
</dbReference>
<keyword evidence="5 8" id="KW-0378">Hydrolase</keyword>
<evidence type="ECO:0000256" key="3">
    <source>
        <dbReference type="ARBA" id="ARBA00012758"/>
    </source>
</evidence>
<dbReference type="EMBL" id="BAABVV010000033">
    <property type="protein sequence ID" value="GAA6114338.1"/>
    <property type="molecule type" value="Genomic_DNA"/>
</dbReference>
<comment type="pathway">
    <text evidence="1 9">Glycan biosynthesis; sucrose metabolism.</text>
</comment>
<evidence type="ECO:0000256" key="8">
    <source>
        <dbReference type="RuleBase" id="RU362110"/>
    </source>
</evidence>
<keyword evidence="6 8" id="KW-0326">Glycosidase</keyword>
<evidence type="ECO:0000313" key="13">
    <source>
        <dbReference type="Proteomes" id="UP001438112"/>
    </source>
</evidence>
<comment type="catalytic activity">
    <reaction evidence="8">
        <text>Hydrolysis of terminal non-reducing beta-D-fructofuranoside residues in beta-D-fructofuranosides.</text>
        <dbReference type="EC" id="3.2.1.26"/>
    </reaction>
</comment>
<keyword evidence="9" id="KW-0963">Cytoplasm</keyword>
<evidence type="ECO:0000256" key="6">
    <source>
        <dbReference type="ARBA" id="ARBA00023295"/>
    </source>
</evidence>
<dbReference type="CDD" id="cd18623">
    <property type="entry name" value="GH32_ScrB-like"/>
    <property type="match status" value="1"/>
</dbReference>